<accession>A0ABU3T0G9</accession>
<keyword evidence="3" id="KW-0678">Repressor</keyword>
<keyword evidence="6" id="KW-0804">Transcription</keyword>
<evidence type="ECO:0000256" key="2">
    <source>
        <dbReference type="ARBA" id="ARBA00017823"/>
    </source>
</evidence>
<keyword evidence="11" id="KW-0282">Flagellum</keyword>
<dbReference type="RefSeq" id="WP_316027270.1">
    <property type="nucleotide sequence ID" value="NZ_JAWDIO010000002.1"/>
</dbReference>
<feature type="compositionally biased region" description="Polar residues" evidence="9">
    <location>
        <begin position="1"/>
        <end position="21"/>
    </location>
</feature>
<dbReference type="SUPFAM" id="SSF101498">
    <property type="entry name" value="Anti-sigma factor FlgM"/>
    <property type="match status" value="1"/>
</dbReference>
<comment type="caution">
    <text evidence="11">The sequence shown here is derived from an EMBL/GenBank/DDBJ whole genome shotgun (WGS) entry which is preliminary data.</text>
</comment>
<feature type="compositionally biased region" description="Polar residues" evidence="9">
    <location>
        <begin position="39"/>
        <end position="64"/>
    </location>
</feature>
<reference evidence="11 12" key="1">
    <citation type="submission" date="2023-10" db="EMBL/GenBank/DDBJ databases">
        <title>Glaciecola aquimarina strain GGW-M5 nov., isolated from a coastal seawater.</title>
        <authorList>
            <person name="Bayburt H."/>
            <person name="Kim J.M."/>
            <person name="Choi B.J."/>
            <person name="Jeon C.O."/>
        </authorList>
    </citation>
    <scope>NUCLEOTIDE SEQUENCE [LARGE SCALE GENOMIC DNA]</scope>
    <source>
        <strain evidence="11 12">KCTC 32108</strain>
    </source>
</reference>
<dbReference type="Proteomes" id="UP001247805">
    <property type="component" value="Unassembled WGS sequence"/>
</dbReference>
<dbReference type="InterPro" id="IPR035890">
    <property type="entry name" value="Anti-sigma-28_factor_FlgM_sf"/>
</dbReference>
<evidence type="ECO:0000256" key="9">
    <source>
        <dbReference type="SAM" id="MobiDB-lite"/>
    </source>
</evidence>
<keyword evidence="4" id="KW-1005">Bacterial flagellum biogenesis</keyword>
<evidence type="ECO:0000256" key="4">
    <source>
        <dbReference type="ARBA" id="ARBA00022795"/>
    </source>
</evidence>
<dbReference type="Pfam" id="PF04316">
    <property type="entry name" value="FlgM"/>
    <property type="match status" value="1"/>
</dbReference>
<organism evidence="11 12">
    <name type="scientific">Paraglaciecola aquimarina</name>
    <dbReference type="NCBI Taxonomy" id="1235557"/>
    <lineage>
        <taxon>Bacteria</taxon>
        <taxon>Pseudomonadati</taxon>
        <taxon>Pseudomonadota</taxon>
        <taxon>Gammaproteobacteria</taxon>
        <taxon>Alteromonadales</taxon>
        <taxon>Alteromonadaceae</taxon>
        <taxon>Paraglaciecola</taxon>
    </lineage>
</organism>
<feature type="domain" description="Anti-sigma-28 factor FlgM C-terminal" evidence="10">
    <location>
        <begin position="48"/>
        <end position="100"/>
    </location>
</feature>
<keyword evidence="11" id="KW-0969">Cilium</keyword>
<dbReference type="EMBL" id="JAWDIO010000002">
    <property type="protein sequence ID" value="MDU0355745.1"/>
    <property type="molecule type" value="Genomic_DNA"/>
</dbReference>
<keyword evidence="11" id="KW-0966">Cell projection</keyword>
<evidence type="ECO:0000256" key="3">
    <source>
        <dbReference type="ARBA" id="ARBA00022491"/>
    </source>
</evidence>
<dbReference type="InterPro" id="IPR007412">
    <property type="entry name" value="FlgM"/>
</dbReference>
<evidence type="ECO:0000259" key="10">
    <source>
        <dbReference type="Pfam" id="PF04316"/>
    </source>
</evidence>
<evidence type="ECO:0000313" key="11">
    <source>
        <dbReference type="EMBL" id="MDU0355745.1"/>
    </source>
</evidence>
<protein>
    <recommendedName>
        <fullName evidence="2">Negative regulator of flagellin synthesis</fullName>
    </recommendedName>
    <alternativeName>
        <fullName evidence="8">Anti-sigma-28 factor</fullName>
    </alternativeName>
</protein>
<dbReference type="InterPro" id="IPR031316">
    <property type="entry name" value="FlgM_C"/>
</dbReference>
<feature type="region of interest" description="Disordered" evidence="9">
    <location>
        <begin position="1"/>
        <end position="73"/>
    </location>
</feature>
<feature type="compositionally biased region" description="Low complexity" evidence="9">
    <location>
        <begin position="22"/>
        <end position="38"/>
    </location>
</feature>
<evidence type="ECO:0000256" key="6">
    <source>
        <dbReference type="ARBA" id="ARBA00023163"/>
    </source>
</evidence>
<evidence type="ECO:0000313" key="12">
    <source>
        <dbReference type="Proteomes" id="UP001247805"/>
    </source>
</evidence>
<comment type="function">
    <text evidence="7">Responsible for the coupling of flagellin expression to flagellar assembly by preventing expression of the flagellin genes when a component of the middle class of proteins is defective. It negatively regulates flagellar genes by inhibiting the activity of FliA by directly binding to FliA.</text>
</comment>
<name>A0ABU3T0G9_9ALTE</name>
<evidence type="ECO:0000256" key="7">
    <source>
        <dbReference type="ARBA" id="ARBA00024739"/>
    </source>
</evidence>
<comment type="similarity">
    <text evidence="1">Belongs to the FlgM family.</text>
</comment>
<evidence type="ECO:0000256" key="5">
    <source>
        <dbReference type="ARBA" id="ARBA00023015"/>
    </source>
</evidence>
<dbReference type="NCBIfam" id="TIGR03824">
    <property type="entry name" value="FlgM_jcvi"/>
    <property type="match status" value="1"/>
</dbReference>
<gene>
    <name evidence="11" type="primary">flgM</name>
    <name evidence="11" type="ORF">RS130_19330</name>
</gene>
<sequence length="111" mass="11891">MSINNINNNGSVKTTIDNQKLSQQQQAVSDSAQQAGSQKAATSPVRQDSVSLTSSAQQLTQVQKKGTEAPVNQDKVERLKKAIQSGEYQINAESVAKRITALESEIFGTNG</sequence>
<evidence type="ECO:0000256" key="8">
    <source>
        <dbReference type="ARBA" id="ARBA00030117"/>
    </source>
</evidence>
<proteinExistence type="inferred from homology"/>
<keyword evidence="5" id="KW-0805">Transcription regulation</keyword>
<keyword evidence="12" id="KW-1185">Reference proteome</keyword>
<evidence type="ECO:0000256" key="1">
    <source>
        <dbReference type="ARBA" id="ARBA00005322"/>
    </source>
</evidence>